<reference evidence="2" key="1">
    <citation type="submission" date="2015-08" db="EMBL/GenBank/DDBJ databases">
        <authorList>
            <person name="Varghese N."/>
        </authorList>
    </citation>
    <scope>NUCLEOTIDE SEQUENCE [LARGE SCALE GENOMIC DNA]</scope>
    <source>
        <strain evidence="2">DSM 23407</strain>
    </source>
</reference>
<dbReference type="AlphaFoldDB" id="A0A0K6I0H0"/>
<dbReference type="EMBL" id="CYHE01000006">
    <property type="protein sequence ID" value="CUA96792.1"/>
    <property type="molecule type" value="Genomic_DNA"/>
</dbReference>
<protein>
    <submittedName>
        <fullName evidence="1">Uncharacterized protein</fullName>
    </submittedName>
</protein>
<evidence type="ECO:0000313" key="1">
    <source>
        <dbReference type="EMBL" id="CUA96792.1"/>
    </source>
</evidence>
<sequence length="245" mass="26231">MRLSFILRAVVVTLAATACPVTGWISIESNSRLQKYSLASARVKTMQALSDIPANANADRGLITLLLDSENAAERSREADVAKSRQPADVAFTKALDAAAELAALEPANAAAADIVKKSQADWLQMRAANDRLVFSAPLEQRRKASQDTFAASANMNKTVLDAIDREMEIPAEVDGEVRQIRGENVEEAAAGTVKVSRNITDVNEAAELTGHIARDVVSASNGISSQAEELKGKVESFVRRVRAG</sequence>
<accession>A0A0K6I0H0</accession>
<evidence type="ECO:0000313" key="2">
    <source>
        <dbReference type="Proteomes" id="UP000183900"/>
    </source>
</evidence>
<keyword evidence="2" id="KW-1185">Reference proteome</keyword>
<proteinExistence type="predicted"/>
<name>A0A0K6I0H0_9HYPH</name>
<organism evidence="1 2">
    <name type="scientific">Pannonibacter indicus</name>
    <dbReference type="NCBI Taxonomy" id="466044"/>
    <lineage>
        <taxon>Bacteria</taxon>
        <taxon>Pseudomonadati</taxon>
        <taxon>Pseudomonadota</taxon>
        <taxon>Alphaproteobacteria</taxon>
        <taxon>Hyphomicrobiales</taxon>
        <taxon>Stappiaceae</taxon>
        <taxon>Pannonibacter</taxon>
    </lineage>
</organism>
<dbReference type="PROSITE" id="PS51257">
    <property type="entry name" value="PROKAR_LIPOPROTEIN"/>
    <property type="match status" value="1"/>
</dbReference>
<dbReference type="Proteomes" id="UP000183900">
    <property type="component" value="Unassembled WGS sequence"/>
</dbReference>
<gene>
    <name evidence="1" type="ORF">Ga0061067_10688</name>
</gene>